<reference evidence="1" key="1">
    <citation type="journal article" date="2023" name="GigaByte">
        <title>Genome assembly of the bearded iris, Iris pallida Lam.</title>
        <authorList>
            <person name="Bruccoleri R.E."/>
            <person name="Oakeley E.J."/>
            <person name="Faust A.M.E."/>
            <person name="Altorfer M."/>
            <person name="Dessus-Babus S."/>
            <person name="Burckhardt D."/>
            <person name="Oertli M."/>
            <person name="Naumann U."/>
            <person name="Petersen F."/>
            <person name="Wong J."/>
        </authorList>
    </citation>
    <scope>NUCLEOTIDE SEQUENCE</scope>
    <source>
        <strain evidence="1">GSM-AAB239-AS_SAM_17_03QT</strain>
    </source>
</reference>
<comment type="caution">
    <text evidence="1">The sequence shown here is derived from an EMBL/GenBank/DDBJ whole genome shotgun (WGS) entry which is preliminary data.</text>
</comment>
<organism evidence="1 2">
    <name type="scientific">Iris pallida</name>
    <name type="common">Sweet iris</name>
    <dbReference type="NCBI Taxonomy" id="29817"/>
    <lineage>
        <taxon>Eukaryota</taxon>
        <taxon>Viridiplantae</taxon>
        <taxon>Streptophyta</taxon>
        <taxon>Embryophyta</taxon>
        <taxon>Tracheophyta</taxon>
        <taxon>Spermatophyta</taxon>
        <taxon>Magnoliopsida</taxon>
        <taxon>Liliopsida</taxon>
        <taxon>Asparagales</taxon>
        <taxon>Iridaceae</taxon>
        <taxon>Iridoideae</taxon>
        <taxon>Irideae</taxon>
        <taxon>Iris</taxon>
    </lineage>
</organism>
<name>A0AAX6FLQ1_IRIPA</name>
<dbReference type="PANTHER" id="PTHR46327">
    <property type="entry name" value="F16F4.11 PROTEIN-RELATED"/>
    <property type="match status" value="1"/>
</dbReference>
<dbReference type="PANTHER" id="PTHR46327:SF3">
    <property type="entry name" value="TRANSCRIPTION FACTOR"/>
    <property type="match status" value="1"/>
</dbReference>
<evidence type="ECO:0000313" key="2">
    <source>
        <dbReference type="Proteomes" id="UP001140949"/>
    </source>
</evidence>
<keyword evidence="2" id="KW-1185">Reference proteome</keyword>
<sequence length="131" mass="14827">MMSSSSTNASRSDTCLRRGTSCKVVENPSLLDVMDHLSDKAKDDVRKILSSKHLFYEEMCSYHNGNRLHLPADPALHRSLQLALSMTRRKLCKMILTRKKILMMPKMMLKIMSLCMVKLEVCAPIKGLSKG</sequence>
<dbReference type="EMBL" id="JANAVB010027997">
    <property type="protein sequence ID" value="KAJ6817292.1"/>
    <property type="molecule type" value="Genomic_DNA"/>
</dbReference>
<accession>A0AAX6FLQ1</accession>
<proteinExistence type="predicted"/>
<dbReference type="AlphaFoldDB" id="A0AAX6FLQ1"/>
<reference evidence="1" key="2">
    <citation type="submission" date="2023-04" db="EMBL/GenBank/DDBJ databases">
        <authorList>
            <person name="Bruccoleri R.E."/>
            <person name="Oakeley E.J."/>
            <person name="Faust A.-M."/>
            <person name="Dessus-Babus S."/>
            <person name="Altorfer M."/>
            <person name="Burckhardt D."/>
            <person name="Oertli M."/>
            <person name="Naumann U."/>
            <person name="Petersen F."/>
            <person name="Wong J."/>
        </authorList>
    </citation>
    <scope>NUCLEOTIDE SEQUENCE</scope>
    <source>
        <strain evidence="1">GSM-AAB239-AS_SAM_17_03QT</strain>
        <tissue evidence="1">Leaf</tissue>
    </source>
</reference>
<evidence type="ECO:0000313" key="1">
    <source>
        <dbReference type="EMBL" id="KAJ6817292.1"/>
    </source>
</evidence>
<gene>
    <name evidence="1" type="ORF">M6B38_412110</name>
</gene>
<dbReference type="Proteomes" id="UP001140949">
    <property type="component" value="Unassembled WGS sequence"/>
</dbReference>
<protein>
    <submittedName>
        <fullName evidence="1">Uncharacterized protein</fullName>
    </submittedName>
</protein>